<reference evidence="1 2" key="1">
    <citation type="submission" date="2020-06" db="EMBL/GenBank/DDBJ databases">
        <title>Complete genome of Azosprillum oryzae KACC14407.</title>
        <authorList>
            <person name="Kim M."/>
            <person name="Park Y.-J."/>
            <person name="Shin J.-H."/>
        </authorList>
    </citation>
    <scope>NUCLEOTIDE SEQUENCE [LARGE SCALE GENOMIC DNA]</scope>
    <source>
        <strain evidence="1 2">KACC 14407</strain>
        <plasmid evidence="1 2">unnamed3</plasmid>
    </source>
</reference>
<name>A0A6N1ANS9_9PROT</name>
<dbReference type="InterPro" id="IPR027417">
    <property type="entry name" value="P-loop_NTPase"/>
</dbReference>
<evidence type="ECO:0000313" key="1">
    <source>
        <dbReference type="EMBL" id="QKS49792.1"/>
    </source>
</evidence>
<sequence>MASPLSTGGAGTHLESRIVADYLASVLVGGVVRGLPDCVAKSVRVQRAFENEPLDDVIVDAEGADGPRTMRLQAKRVFAFGDNETFNEVMKQAWDTFSSPTFRAGKDRLGVAFGAITGADEHRQTALHWARQSADAGDFSRRLAQRNVGNATMRSFVTEIRVALDKASGAPIDDDTCWRFLRHFVLLHFDFEQGASSRDAAHAIGRLAHALEPGTEGRAQELWQALIDKADVMKFAAGSVNRATLAEEIEGAFSLAGQRRLLPDLQRIIAATRGALDDIRLDIGGITLTRQETIEKLLEATREPAFLEIVGDAGCGKSGLLRILADRKMIGGPVLVLKAGRLPIEPAWEGFARLLGLENDIDTLLSELSCVGSPCLFIDGVDRIASAGEWSLINDLLRAIARSPAAARWSVVVTARVNGLDGYREKLDPEALLCFQSRRFNVDELDEEEISLIAAAHPRLAPLIHSGGRAHALAHRPYLLTRLLRTRVLPSAAPSGALTEIDLMLAMWVDDGGQGETARRRRQDALLELGKRRVANPGRPVRSVGIDPGAVQALVDNDLIREDEATRTVDFVHDIVEDWVLCQVLDHSPDGVPSALVAAGQPLWFLEPVRLHAAWCLERAKDPSEWLGLVNELSAPPLEPRWRRAALSAPLRSTRAAELFVLIAPMLLAGNAEPLRELMVALRTEEVVLNPIYLDATLFPGFDQDGRELLAHYAAAPRHGAWKPFLAWLMPLLPQLEGPLVDETSRVLEVVPRAFQTMDACVLPLFDWLPAAVANWARDWLSVLEADYSDAEAAARARTITTNGGRRSDGRLEDRLRYLLFVAAGGAPDSARSYLRDRATKERHDASDFILANSNLLVTHLPTELVDFLLAVMRRPLDRPSRFRNDWDFDVDRMIEHDHRFFPASHVRPPFLHLLRANPVEGLRLVNGLCNHAVAAWRARQEGRGSTPSAVTICFPWGERTFWGHAQEYMWFRGGSGGPNSIMSALMALEAWMEEQLAAGRNAEDLFRAVLEGNDSMGALGASVSIALAYPWPTLRAALPLVLCPEIWDWDIYRRVVDEGSHVNTMGLPRHRPFLQPVFKRNALPHRKSDVRDLVFYYLFSGDEAIQAAFADRVRELTEKEALREAAESQNDGAVDTLRRDTVQRMLSKANRANWRVEEDPEQHRVLIEYQPPADIDAEAEVSRREYESLTAVMRLSLWADALLKEGRPRSELTLVEALSEAKALDATDLFATARDSNDLLATHRAAAVAGVAAVGARSQSDLDASDLTWCRDVLLRAANMPVGKDSLLIRKSVVIYHPTIYAAAGLAGLVGRDGAVAEDREQLLRLVAHPLHSVVQALFVALQSLWEREPLLCWQAVVLGMRLALPLRSQMPSASSLKRENGEAVWVSNVVDDAIAEYRAGRPGLMPSVPPPWIRSASGSDSGETAGYQRSDTVFLWDFAPIVLFQQPLDHILAVPKHRAAILKLCGELVTWTIDECRPPWADGDDRGGYTPFEWVAGFMEWCAALGALAPKEVDAAVVQPIQGAQEETAMLMMSDFLCGFLSKRFRLDEAPDETSAASWRELCNWVFTHRRAHDAGERDYLARHFGDCVEAILFSLRGRCVIETPWAGMAIFADTVNRWVEVFGTNPRAYLVLLDFLGKAGWGLAPQRTVVWLSGIAEKKRHDARFWDEHGNGEATANLLERLVKEHARAVTDSPELFSGLLRTSDILVCHGVRRAALVEQQLARLAGTARPR</sequence>
<keyword evidence="1" id="KW-0614">Plasmid</keyword>
<dbReference type="Proteomes" id="UP000509702">
    <property type="component" value="Plasmid unnamed3"/>
</dbReference>
<dbReference type="Gene3D" id="3.40.50.300">
    <property type="entry name" value="P-loop containing nucleotide triphosphate hydrolases"/>
    <property type="match status" value="1"/>
</dbReference>
<dbReference type="KEGG" id="aoz:HUE56_04460"/>
<keyword evidence="2" id="KW-1185">Reference proteome</keyword>
<evidence type="ECO:0000313" key="2">
    <source>
        <dbReference type="Proteomes" id="UP000509702"/>
    </source>
</evidence>
<organism evidence="1 2">
    <name type="scientific">Azospirillum oryzae</name>
    <dbReference type="NCBI Taxonomy" id="286727"/>
    <lineage>
        <taxon>Bacteria</taxon>
        <taxon>Pseudomonadati</taxon>
        <taxon>Pseudomonadota</taxon>
        <taxon>Alphaproteobacteria</taxon>
        <taxon>Rhodospirillales</taxon>
        <taxon>Azospirillaceae</taxon>
        <taxon>Azospirillum</taxon>
    </lineage>
</organism>
<geneLocation type="plasmid" evidence="1 2">
    <name>unnamed3</name>
</geneLocation>
<dbReference type="RefSeq" id="WP_149201753.1">
    <property type="nucleotide sequence ID" value="NZ_BSOV01000012.1"/>
</dbReference>
<evidence type="ECO:0008006" key="3">
    <source>
        <dbReference type="Google" id="ProtNLM"/>
    </source>
</evidence>
<dbReference type="OrthoDB" id="7591734at2"/>
<dbReference type="SUPFAM" id="SSF52540">
    <property type="entry name" value="P-loop containing nucleoside triphosphate hydrolases"/>
    <property type="match status" value="1"/>
</dbReference>
<protein>
    <recommendedName>
        <fullName evidence="3">ATP-binding protein</fullName>
    </recommendedName>
</protein>
<proteinExistence type="predicted"/>
<gene>
    <name evidence="1" type="ORF">HUE56_04460</name>
</gene>
<accession>A0A6N1ANS9</accession>
<dbReference type="EMBL" id="CP054617">
    <property type="protein sequence ID" value="QKS49792.1"/>
    <property type="molecule type" value="Genomic_DNA"/>
</dbReference>